<dbReference type="Proteomes" id="UP000077275">
    <property type="component" value="Unassembled WGS sequence"/>
</dbReference>
<evidence type="ECO:0000313" key="1">
    <source>
        <dbReference type="EMBL" id="KZX16644.1"/>
    </source>
</evidence>
<dbReference type="PATRIC" id="fig|47311.3.peg.761"/>
<dbReference type="AlphaFoldDB" id="A0A166EGY7"/>
<accession>A0A166EGY7</accession>
<proteinExistence type="predicted"/>
<comment type="caution">
    <text evidence="1">The sequence shown here is derived from an EMBL/GenBank/DDBJ whole genome shotgun (WGS) entry which is preliminary data.</text>
</comment>
<evidence type="ECO:0000313" key="2">
    <source>
        <dbReference type="Proteomes" id="UP000077275"/>
    </source>
</evidence>
<reference evidence="1 2" key="1">
    <citation type="submission" date="2016-04" db="EMBL/GenBank/DDBJ databases">
        <title>Genome sequence of Methanobrevibacter cuticularis DSM 11139.</title>
        <authorList>
            <person name="Poehlein A."/>
            <person name="Seedorf H."/>
            <person name="Daniel R."/>
        </authorList>
    </citation>
    <scope>NUCLEOTIDE SEQUENCE [LARGE SCALE GENOMIC DNA]</scope>
    <source>
        <strain evidence="1 2">DSM 11139</strain>
    </source>
</reference>
<name>A0A166EGY7_9EURY</name>
<keyword evidence="2" id="KW-1185">Reference proteome</keyword>
<organism evidence="1 2">
    <name type="scientific">Methanobrevibacter cuticularis</name>
    <dbReference type="NCBI Taxonomy" id="47311"/>
    <lineage>
        <taxon>Archaea</taxon>
        <taxon>Methanobacteriati</taxon>
        <taxon>Methanobacteriota</taxon>
        <taxon>Methanomada group</taxon>
        <taxon>Methanobacteria</taxon>
        <taxon>Methanobacteriales</taxon>
        <taxon>Methanobacteriaceae</taxon>
        <taxon>Methanobrevibacter</taxon>
    </lineage>
</organism>
<dbReference type="RefSeq" id="WP_067258926.1">
    <property type="nucleotide sequence ID" value="NZ_LWMW01000088.1"/>
</dbReference>
<dbReference type="STRING" id="47311.MBCUT_06820"/>
<dbReference type="EMBL" id="LWMW01000088">
    <property type="protein sequence ID" value="KZX16644.1"/>
    <property type="molecule type" value="Genomic_DNA"/>
</dbReference>
<dbReference type="OrthoDB" id="350983at2157"/>
<sequence length="157" mass="17130">MSASIETNAIALAAKFGTYPSLIKQGLSDGLDESADFGVRTMKTAHNPFSKSGKTLRSIKSITTDEFSRSIGPMTDSLVPLFLEKGTKPHIIMGNPYLSFDGKKGKVILGWKLKNGTKPGIVYHPGTTPRPFVEPARNTLKVMFPRIMATYVKNAIK</sequence>
<protein>
    <submittedName>
        <fullName evidence="1">Uncharacterized protein</fullName>
    </submittedName>
</protein>
<gene>
    <name evidence="1" type="ORF">MBCUT_06820</name>
</gene>